<evidence type="ECO:0000256" key="1">
    <source>
        <dbReference type="SAM" id="MobiDB-lite"/>
    </source>
</evidence>
<accession>A0A1Q3CB09</accession>
<feature type="region of interest" description="Disordered" evidence="1">
    <location>
        <begin position="235"/>
        <end position="279"/>
    </location>
</feature>
<evidence type="ECO:0000313" key="2">
    <source>
        <dbReference type="EMBL" id="GAV77281.1"/>
    </source>
</evidence>
<name>A0A1Q3CB09_CEPFO</name>
<feature type="compositionally biased region" description="Polar residues" evidence="1">
    <location>
        <begin position="243"/>
        <end position="264"/>
    </location>
</feature>
<organism evidence="2 3">
    <name type="scientific">Cephalotus follicularis</name>
    <name type="common">Albany pitcher plant</name>
    <dbReference type="NCBI Taxonomy" id="3775"/>
    <lineage>
        <taxon>Eukaryota</taxon>
        <taxon>Viridiplantae</taxon>
        <taxon>Streptophyta</taxon>
        <taxon>Embryophyta</taxon>
        <taxon>Tracheophyta</taxon>
        <taxon>Spermatophyta</taxon>
        <taxon>Magnoliopsida</taxon>
        <taxon>eudicotyledons</taxon>
        <taxon>Gunneridae</taxon>
        <taxon>Pentapetalae</taxon>
        <taxon>rosids</taxon>
        <taxon>fabids</taxon>
        <taxon>Oxalidales</taxon>
        <taxon>Cephalotaceae</taxon>
        <taxon>Cephalotus</taxon>
    </lineage>
</organism>
<sequence length="279" mass="31877">MLNSRQPYPEYIDREHPFPKGYKVPEFTLFSGDDNITTLEHVARFTHQCSEVLKDDYLKLRLIPSSLTGSGFTCFIKLQPNSILNWYDTQNQFQSYFSRTDLGVSMSDLAYMKHKPRESAEKFLMRFKRTKVKCQTLLLEIEFLKLAKIGLDIELKKMFKGMLFNDLFKLSERATRYENILREASRQNPSIHGTYFHDISIDPYEVHVAEYIFGLPIDCDPLVKKDVIEKRSLGARDTGEAPGTNSITKSVALTGDNPGNSSGKMSKKSRTTGILSTSC</sequence>
<keyword evidence="3" id="KW-1185">Reference proteome</keyword>
<dbReference type="PANTHER" id="PTHR33223">
    <property type="entry name" value="CCHC-TYPE DOMAIN-CONTAINING PROTEIN"/>
    <property type="match status" value="1"/>
</dbReference>
<dbReference type="EMBL" id="BDDD01001599">
    <property type="protein sequence ID" value="GAV77281.1"/>
    <property type="molecule type" value="Genomic_DNA"/>
</dbReference>
<evidence type="ECO:0008006" key="4">
    <source>
        <dbReference type="Google" id="ProtNLM"/>
    </source>
</evidence>
<gene>
    <name evidence="2" type="ORF">CFOL_v3_20752</name>
</gene>
<dbReference type="InParanoid" id="A0A1Q3CB09"/>
<dbReference type="Proteomes" id="UP000187406">
    <property type="component" value="Unassembled WGS sequence"/>
</dbReference>
<dbReference type="AlphaFoldDB" id="A0A1Q3CB09"/>
<reference evidence="3" key="1">
    <citation type="submission" date="2016-04" db="EMBL/GenBank/DDBJ databases">
        <title>Cephalotus genome sequencing.</title>
        <authorList>
            <person name="Fukushima K."/>
            <person name="Hasebe M."/>
            <person name="Fang X."/>
        </authorList>
    </citation>
    <scope>NUCLEOTIDE SEQUENCE [LARGE SCALE GENOMIC DNA]</scope>
    <source>
        <strain evidence="3">cv. St1</strain>
    </source>
</reference>
<proteinExistence type="predicted"/>
<evidence type="ECO:0000313" key="3">
    <source>
        <dbReference type="Proteomes" id="UP000187406"/>
    </source>
</evidence>
<dbReference type="PANTHER" id="PTHR33223:SF6">
    <property type="entry name" value="CCHC-TYPE DOMAIN-CONTAINING PROTEIN"/>
    <property type="match status" value="1"/>
</dbReference>
<comment type="caution">
    <text evidence="2">The sequence shown here is derived from an EMBL/GenBank/DDBJ whole genome shotgun (WGS) entry which is preliminary data.</text>
</comment>
<protein>
    <recommendedName>
        <fullName evidence="4">Retrotransposon gag domain-containing protein</fullName>
    </recommendedName>
</protein>
<dbReference type="OrthoDB" id="1166206at2759"/>